<protein>
    <recommendedName>
        <fullName evidence="1">Apple domain-containing protein</fullName>
    </recommendedName>
</protein>
<evidence type="ECO:0000313" key="3">
    <source>
        <dbReference type="Proteomes" id="UP000271974"/>
    </source>
</evidence>
<feature type="domain" description="Apple" evidence="1">
    <location>
        <begin position="12"/>
        <end position="51"/>
    </location>
</feature>
<gene>
    <name evidence="2" type="ORF">EGW08_003134</name>
</gene>
<sequence>MANTALFSLSSVVEFKPDVSGNIQCAVHCSGAHACYAYQYNTASRLCSLGGDVLPTGAALDASTRLFVRGFDELLLCSSKSFGLVECAPSSPAVTVTLSQQISGSPCTLGTSFGLTASGAVWVDRGCRGQFAVRF</sequence>
<dbReference type="EMBL" id="RQTK01000065">
    <property type="protein sequence ID" value="RUS89126.1"/>
    <property type="molecule type" value="Genomic_DNA"/>
</dbReference>
<dbReference type="Proteomes" id="UP000271974">
    <property type="component" value="Unassembled WGS sequence"/>
</dbReference>
<evidence type="ECO:0000259" key="1">
    <source>
        <dbReference type="Pfam" id="PF00024"/>
    </source>
</evidence>
<dbReference type="Pfam" id="PF00024">
    <property type="entry name" value="PAN_1"/>
    <property type="match status" value="1"/>
</dbReference>
<proteinExistence type="predicted"/>
<name>A0A3S1BQK9_ELYCH</name>
<dbReference type="InterPro" id="IPR021381">
    <property type="entry name" value="DUF3011"/>
</dbReference>
<dbReference type="InterPro" id="IPR003609">
    <property type="entry name" value="Pan_app"/>
</dbReference>
<dbReference type="AlphaFoldDB" id="A0A3S1BQK9"/>
<comment type="caution">
    <text evidence="2">The sequence shown here is derived from an EMBL/GenBank/DDBJ whole genome shotgun (WGS) entry which is preliminary data.</text>
</comment>
<keyword evidence="3" id="KW-1185">Reference proteome</keyword>
<evidence type="ECO:0000313" key="2">
    <source>
        <dbReference type="EMBL" id="RUS89126.1"/>
    </source>
</evidence>
<accession>A0A3S1BQK9</accession>
<organism evidence="2 3">
    <name type="scientific">Elysia chlorotica</name>
    <name type="common">Eastern emerald elysia</name>
    <name type="synonym">Sea slug</name>
    <dbReference type="NCBI Taxonomy" id="188477"/>
    <lineage>
        <taxon>Eukaryota</taxon>
        <taxon>Metazoa</taxon>
        <taxon>Spiralia</taxon>
        <taxon>Lophotrochozoa</taxon>
        <taxon>Mollusca</taxon>
        <taxon>Gastropoda</taxon>
        <taxon>Heterobranchia</taxon>
        <taxon>Euthyneura</taxon>
        <taxon>Panpulmonata</taxon>
        <taxon>Sacoglossa</taxon>
        <taxon>Placobranchoidea</taxon>
        <taxon>Plakobranchidae</taxon>
        <taxon>Elysia</taxon>
    </lineage>
</organism>
<reference evidence="2 3" key="1">
    <citation type="submission" date="2019-01" db="EMBL/GenBank/DDBJ databases">
        <title>A draft genome assembly of the solar-powered sea slug Elysia chlorotica.</title>
        <authorList>
            <person name="Cai H."/>
            <person name="Li Q."/>
            <person name="Fang X."/>
            <person name="Li J."/>
            <person name="Curtis N.E."/>
            <person name="Altenburger A."/>
            <person name="Shibata T."/>
            <person name="Feng M."/>
            <person name="Maeda T."/>
            <person name="Schwartz J.A."/>
            <person name="Shigenobu S."/>
            <person name="Lundholm N."/>
            <person name="Nishiyama T."/>
            <person name="Yang H."/>
            <person name="Hasebe M."/>
            <person name="Li S."/>
            <person name="Pierce S.K."/>
            <person name="Wang J."/>
        </authorList>
    </citation>
    <scope>NUCLEOTIDE SEQUENCE [LARGE SCALE GENOMIC DNA]</scope>
    <source>
        <strain evidence="2">EC2010</strain>
        <tissue evidence="2">Whole organism of an adult</tissue>
    </source>
</reference>
<dbReference type="Pfam" id="PF11218">
    <property type="entry name" value="DUF3011"/>
    <property type="match status" value="1"/>
</dbReference>
<dbReference type="OrthoDB" id="10538999at2759"/>